<dbReference type="GO" id="GO:0017147">
    <property type="term" value="F:Wnt-protein binding"/>
    <property type="evidence" value="ECO:0007669"/>
    <property type="project" value="TreeGrafter"/>
</dbReference>
<dbReference type="AlphaFoldDB" id="A0A3S3P346"/>
<reference evidence="13 14" key="1">
    <citation type="journal article" date="2018" name="Gigascience">
        <title>Genomes of trombidid mites reveal novel predicted allergens and laterally-transferred genes associated with secondary metabolism.</title>
        <authorList>
            <person name="Dong X."/>
            <person name="Chaisiri K."/>
            <person name="Xia D."/>
            <person name="Armstrong S.D."/>
            <person name="Fang Y."/>
            <person name="Donnelly M.J."/>
            <person name="Kadowaki T."/>
            <person name="McGarry J.W."/>
            <person name="Darby A.C."/>
            <person name="Makepeace B.L."/>
        </authorList>
    </citation>
    <scope>NUCLEOTIDE SEQUENCE [LARGE SCALE GENOMIC DNA]</scope>
    <source>
        <strain evidence="13">UoL-WK</strain>
    </source>
</reference>
<dbReference type="GO" id="GO:0016055">
    <property type="term" value="P:Wnt signaling pathway"/>
    <property type="evidence" value="ECO:0007669"/>
    <property type="project" value="UniProtKB-KW"/>
</dbReference>
<evidence type="ECO:0000256" key="1">
    <source>
        <dbReference type="ARBA" id="ARBA00004141"/>
    </source>
</evidence>
<dbReference type="EMBL" id="NCKU01000873">
    <property type="protein sequence ID" value="RWS13826.1"/>
    <property type="molecule type" value="Genomic_DNA"/>
</dbReference>
<gene>
    <name evidence="13" type="ORF">B4U79_08597</name>
</gene>
<comment type="caution">
    <text evidence="13">The sequence shown here is derived from an EMBL/GenBank/DDBJ whole genome shotgun (WGS) entry which is preliminary data.</text>
</comment>
<dbReference type="Proteomes" id="UP000285301">
    <property type="component" value="Unassembled WGS sequence"/>
</dbReference>
<evidence type="ECO:0000313" key="13">
    <source>
        <dbReference type="EMBL" id="RWS13826.1"/>
    </source>
</evidence>
<evidence type="ECO:0000256" key="7">
    <source>
        <dbReference type="ARBA" id="ARBA00023315"/>
    </source>
</evidence>
<evidence type="ECO:0000256" key="9">
    <source>
        <dbReference type="ARBA" id="ARBA00038867"/>
    </source>
</evidence>
<keyword evidence="4 12" id="KW-0812">Transmembrane</keyword>
<comment type="similarity">
    <text evidence="8">Belongs to the membrane-bound acyltransferase family. Porcupine subfamily.</text>
</comment>
<dbReference type="InterPro" id="IPR004299">
    <property type="entry name" value="MBOAT_fam"/>
</dbReference>
<dbReference type="InterPro" id="IPR049941">
    <property type="entry name" value="LPLAT_7/PORCN-like"/>
</dbReference>
<keyword evidence="2 13" id="KW-0808">Transferase</keyword>
<comment type="catalytic activity">
    <reaction evidence="11">
        <text>[Wnt protein]-L-serine + (9Z)-hexadecenoyl-CoA = [Wnt protein]-O-(9Z)-hexadecenoyl-L-serine + CoA</text>
        <dbReference type="Rhea" id="RHEA:45336"/>
        <dbReference type="Rhea" id="RHEA-COMP:11170"/>
        <dbReference type="Rhea" id="RHEA-COMP:11171"/>
        <dbReference type="ChEBI" id="CHEBI:29999"/>
        <dbReference type="ChEBI" id="CHEBI:57287"/>
        <dbReference type="ChEBI" id="CHEBI:61540"/>
        <dbReference type="ChEBI" id="CHEBI:85189"/>
        <dbReference type="EC" id="2.3.1.250"/>
    </reaction>
</comment>
<dbReference type="GO" id="GO:0030258">
    <property type="term" value="P:lipid modification"/>
    <property type="evidence" value="ECO:0007669"/>
    <property type="project" value="TreeGrafter"/>
</dbReference>
<dbReference type="GO" id="GO:1990698">
    <property type="term" value="F:palmitoleoyltransferase activity"/>
    <property type="evidence" value="ECO:0007669"/>
    <property type="project" value="UniProtKB-EC"/>
</dbReference>
<protein>
    <recommendedName>
        <fullName evidence="10">Protein-serine O-palmitoleoyltransferase porcupine</fullName>
        <ecNumber evidence="9">2.3.1.250</ecNumber>
    </recommendedName>
</protein>
<dbReference type="PANTHER" id="PTHR13906">
    <property type="entry name" value="PORCUPINE"/>
    <property type="match status" value="1"/>
</dbReference>
<evidence type="ECO:0000256" key="3">
    <source>
        <dbReference type="ARBA" id="ARBA00022687"/>
    </source>
</evidence>
<dbReference type="GO" id="GO:0016020">
    <property type="term" value="C:membrane"/>
    <property type="evidence" value="ECO:0007669"/>
    <property type="project" value="UniProtKB-SubCell"/>
</dbReference>
<keyword evidence="7" id="KW-0012">Acyltransferase</keyword>
<keyword evidence="14" id="KW-1185">Reference proteome</keyword>
<comment type="subcellular location">
    <subcellularLocation>
        <location evidence="1">Membrane</location>
        <topology evidence="1">Multi-pass membrane protein</topology>
    </subcellularLocation>
</comment>
<feature type="transmembrane region" description="Helical" evidence="12">
    <location>
        <begin position="182"/>
        <end position="199"/>
    </location>
</feature>
<accession>A0A3S3P346</accession>
<evidence type="ECO:0000256" key="5">
    <source>
        <dbReference type="ARBA" id="ARBA00022989"/>
    </source>
</evidence>
<evidence type="ECO:0000256" key="8">
    <source>
        <dbReference type="ARBA" id="ARBA00038269"/>
    </source>
</evidence>
<dbReference type="PANTHER" id="PTHR13906:SF12">
    <property type="entry name" value="PROTEIN-SERINE O-PALMITOLEOYLTRANSFERASE PORCUPINE"/>
    <property type="match status" value="1"/>
</dbReference>
<keyword evidence="5 12" id="KW-1133">Transmembrane helix</keyword>
<sequence length="284" mass="32586">METEQSAVDASVANDHLYDVYDSYDQNYEYDQAFEYLEVEPIEPHIFTDCVKPIVSFAQLDYDEEKSDKTKTHTFINSLTYMLHPQALPTGGYHPYIKPSPLISWQYLARSFVALLCVTVTKPSMIEFPRSLVDVVVAWNIPIHIWLKKYVFEYSRMNFGYLTSIILTYFISSFMHGLDFKIWSVLLSLGMLTWIEFMLRKRLAQIYNACIEARKCRPGQISNAQTENLNSSSSQTFPNSQCNWGHENSFLTPFVNLGFSLLAVIHLAFLGSSFDGKEGIPGPF</sequence>
<dbReference type="GO" id="GO:0005783">
    <property type="term" value="C:endoplasmic reticulum"/>
    <property type="evidence" value="ECO:0007669"/>
    <property type="project" value="TreeGrafter"/>
</dbReference>
<dbReference type="OrthoDB" id="5968863at2759"/>
<dbReference type="GO" id="GO:0061355">
    <property type="term" value="P:Wnt protein secretion"/>
    <property type="evidence" value="ECO:0007669"/>
    <property type="project" value="TreeGrafter"/>
</dbReference>
<evidence type="ECO:0000256" key="6">
    <source>
        <dbReference type="ARBA" id="ARBA00023136"/>
    </source>
</evidence>
<evidence type="ECO:0000313" key="14">
    <source>
        <dbReference type="Proteomes" id="UP000285301"/>
    </source>
</evidence>
<name>A0A3S3P346_9ACAR</name>
<evidence type="ECO:0000256" key="10">
    <source>
        <dbReference type="ARBA" id="ARBA00040371"/>
    </source>
</evidence>
<proteinExistence type="inferred from homology"/>
<feature type="transmembrane region" description="Helical" evidence="12">
    <location>
        <begin position="254"/>
        <end position="274"/>
    </location>
</feature>
<dbReference type="STRING" id="1965070.A0A3S3P346"/>
<evidence type="ECO:0000256" key="11">
    <source>
        <dbReference type="ARBA" id="ARBA00047978"/>
    </source>
</evidence>
<keyword evidence="6 12" id="KW-0472">Membrane</keyword>
<evidence type="ECO:0000256" key="4">
    <source>
        <dbReference type="ARBA" id="ARBA00022692"/>
    </source>
</evidence>
<organism evidence="13 14">
    <name type="scientific">Dinothrombium tinctorium</name>
    <dbReference type="NCBI Taxonomy" id="1965070"/>
    <lineage>
        <taxon>Eukaryota</taxon>
        <taxon>Metazoa</taxon>
        <taxon>Ecdysozoa</taxon>
        <taxon>Arthropoda</taxon>
        <taxon>Chelicerata</taxon>
        <taxon>Arachnida</taxon>
        <taxon>Acari</taxon>
        <taxon>Acariformes</taxon>
        <taxon>Trombidiformes</taxon>
        <taxon>Prostigmata</taxon>
        <taxon>Anystina</taxon>
        <taxon>Parasitengona</taxon>
        <taxon>Trombidioidea</taxon>
        <taxon>Trombidiidae</taxon>
        <taxon>Dinothrombium</taxon>
    </lineage>
</organism>
<keyword evidence="3" id="KW-0879">Wnt signaling pathway</keyword>
<dbReference type="EC" id="2.3.1.250" evidence="9"/>
<evidence type="ECO:0000256" key="12">
    <source>
        <dbReference type="SAM" id="Phobius"/>
    </source>
</evidence>
<dbReference type="Pfam" id="PF03062">
    <property type="entry name" value="MBOAT"/>
    <property type="match status" value="1"/>
</dbReference>
<evidence type="ECO:0000256" key="2">
    <source>
        <dbReference type="ARBA" id="ARBA00022679"/>
    </source>
</evidence>
<feature type="transmembrane region" description="Helical" evidence="12">
    <location>
        <begin position="159"/>
        <end position="176"/>
    </location>
</feature>